<keyword evidence="5" id="KW-1185">Reference proteome</keyword>
<feature type="domain" description="Photosynthesis system II assembly factor Ycf48/Hcf136-like" evidence="3">
    <location>
        <begin position="51"/>
        <end position="111"/>
    </location>
</feature>
<dbReference type="GO" id="GO:0015979">
    <property type="term" value="P:photosynthesis"/>
    <property type="evidence" value="ECO:0007669"/>
    <property type="project" value="UniProtKB-KW"/>
</dbReference>
<dbReference type="OrthoDB" id="9767885at2"/>
<feature type="domain" description="Photosynthesis system II assembly factor Ycf48/Hcf136-like" evidence="3">
    <location>
        <begin position="145"/>
        <end position="304"/>
    </location>
</feature>
<gene>
    <name evidence="4" type="ORF">D3871_23720</name>
</gene>
<evidence type="ECO:0000313" key="5">
    <source>
        <dbReference type="Proteomes" id="UP000265955"/>
    </source>
</evidence>
<dbReference type="Gene3D" id="2.130.10.10">
    <property type="entry name" value="YVTN repeat-like/Quinoprotein amine dehydrogenase"/>
    <property type="match status" value="2"/>
</dbReference>
<dbReference type="Proteomes" id="UP000265955">
    <property type="component" value="Unassembled WGS sequence"/>
</dbReference>
<evidence type="ECO:0000256" key="1">
    <source>
        <dbReference type="ARBA" id="ARBA00022531"/>
    </source>
</evidence>
<comment type="caution">
    <text evidence="4">The sequence shown here is derived from an EMBL/GenBank/DDBJ whole genome shotgun (WGS) entry which is preliminary data.</text>
</comment>
<name>A0A3A3FK36_9BURK</name>
<reference evidence="5" key="1">
    <citation type="submission" date="2018-09" db="EMBL/GenBank/DDBJ databases">
        <authorList>
            <person name="Zhu H."/>
        </authorList>
    </citation>
    <scope>NUCLEOTIDE SEQUENCE [LARGE SCALE GENOMIC DNA]</scope>
    <source>
        <strain evidence="5">K1R23-30</strain>
    </source>
</reference>
<keyword evidence="1" id="KW-0602">Photosynthesis</keyword>
<dbReference type="Pfam" id="PF14870">
    <property type="entry name" value="PSII_BNR"/>
    <property type="match status" value="2"/>
</dbReference>
<organism evidence="4 5">
    <name type="scientific">Noviherbaspirillum saxi</name>
    <dbReference type="NCBI Taxonomy" id="2320863"/>
    <lineage>
        <taxon>Bacteria</taxon>
        <taxon>Pseudomonadati</taxon>
        <taxon>Pseudomonadota</taxon>
        <taxon>Betaproteobacteria</taxon>
        <taxon>Burkholderiales</taxon>
        <taxon>Oxalobacteraceae</taxon>
        <taxon>Noviherbaspirillum</taxon>
    </lineage>
</organism>
<keyword evidence="4" id="KW-0378">Hydrolase</keyword>
<sequence>MPAFAFALCIGNACAAGDAFKDPLDVPAPVTRLTTNTQLSAVTQAGSRLVAVGIRGLIITSDDAGETWTQRQSPVSSDLLAVHFPSASHGWTVGHDGVVLHTQDGGKTWARQFDGRQAGKQLVEHFKKLADRGDANATRLLQEMQLNYENGPEQALLDVWFEDEKNGYVCGSFGTLLSTSDGGKTWTSRIEQVDYDALLHFNAIRVSGRNVFVASERGIVFRLDHDKKRFVPSQTGYNGSFFSLAAEGDMVIAAGLRGTAYRSADAGKSWEKLDTGVISTLTSAATAGGGKVLLVSQSGNLLVSDDGGKAFKTFRVPRPTLLSGVVQASRNKAVVVGLTGVQQVTLK</sequence>
<dbReference type="AlphaFoldDB" id="A0A3A3FK36"/>
<evidence type="ECO:0000259" key="3">
    <source>
        <dbReference type="Pfam" id="PF14870"/>
    </source>
</evidence>
<evidence type="ECO:0000256" key="2">
    <source>
        <dbReference type="ARBA" id="ARBA00023276"/>
    </source>
</evidence>
<keyword evidence="2" id="KW-0604">Photosystem II</keyword>
<dbReference type="EMBL" id="QYUO01000003">
    <property type="protein sequence ID" value="RJF92748.1"/>
    <property type="molecule type" value="Genomic_DNA"/>
</dbReference>
<evidence type="ECO:0000313" key="4">
    <source>
        <dbReference type="EMBL" id="RJF92748.1"/>
    </source>
</evidence>
<protein>
    <submittedName>
        <fullName evidence="4">Glycosyl hydrolase</fullName>
    </submittedName>
</protein>
<dbReference type="GO" id="GO:0009523">
    <property type="term" value="C:photosystem II"/>
    <property type="evidence" value="ECO:0007669"/>
    <property type="project" value="UniProtKB-KW"/>
</dbReference>
<dbReference type="PANTHER" id="PTHR47199">
    <property type="entry name" value="PHOTOSYSTEM II STABILITY/ASSEMBLY FACTOR HCF136, CHLOROPLASTIC"/>
    <property type="match status" value="1"/>
</dbReference>
<proteinExistence type="predicted"/>
<dbReference type="InterPro" id="IPR015943">
    <property type="entry name" value="WD40/YVTN_repeat-like_dom_sf"/>
</dbReference>
<dbReference type="GO" id="GO:0016787">
    <property type="term" value="F:hydrolase activity"/>
    <property type="evidence" value="ECO:0007669"/>
    <property type="project" value="UniProtKB-KW"/>
</dbReference>
<dbReference type="PANTHER" id="PTHR47199:SF2">
    <property type="entry name" value="PHOTOSYSTEM II STABILITY_ASSEMBLY FACTOR HCF136, CHLOROPLASTIC"/>
    <property type="match status" value="1"/>
</dbReference>
<dbReference type="SUPFAM" id="SSF110296">
    <property type="entry name" value="Oligoxyloglucan reducing end-specific cellobiohydrolase"/>
    <property type="match status" value="1"/>
</dbReference>
<dbReference type="InterPro" id="IPR028203">
    <property type="entry name" value="PSII_CF48-like_dom"/>
</dbReference>
<accession>A0A3A3FK36</accession>